<evidence type="ECO:0000313" key="2">
    <source>
        <dbReference type="EMBL" id="KAK9512224.1"/>
    </source>
</evidence>
<keyword evidence="1" id="KW-0812">Transmembrane</keyword>
<keyword evidence="3" id="KW-1185">Reference proteome</keyword>
<protein>
    <submittedName>
        <fullName evidence="2">Uncharacterized protein</fullName>
    </submittedName>
</protein>
<gene>
    <name evidence="2" type="ORF">O3M35_000693</name>
</gene>
<keyword evidence="1" id="KW-1133">Transmembrane helix</keyword>
<evidence type="ECO:0000313" key="3">
    <source>
        <dbReference type="Proteomes" id="UP001461498"/>
    </source>
</evidence>
<evidence type="ECO:0000256" key="1">
    <source>
        <dbReference type="SAM" id="Phobius"/>
    </source>
</evidence>
<feature type="transmembrane region" description="Helical" evidence="1">
    <location>
        <begin position="48"/>
        <end position="68"/>
    </location>
</feature>
<dbReference type="EMBL" id="JAPXFL010000001">
    <property type="protein sequence ID" value="KAK9512224.1"/>
    <property type="molecule type" value="Genomic_DNA"/>
</dbReference>
<comment type="caution">
    <text evidence="2">The sequence shown here is derived from an EMBL/GenBank/DDBJ whole genome shotgun (WGS) entry which is preliminary data.</text>
</comment>
<name>A0AAW1DMN4_9HEMI</name>
<keyword evidence="1" id="KW-0472">Membrane</keyword>
<accession>A0AAW1DMN4</accession>
<proteinExistence type="predicted"/>
<organism evidence="2 3">
    <name type="scientific">Rhynocoris fuscipes</name>
    <dbReference type="NCBI Taxonomy" id="488301"/>
    <lineage>
        <taxon>Eukaryota</taxon>
        <taxon>Metazoa</taxon>
        <taxon>Ecdysozoa</taxon>
        <taxon>Arthropoda</taxon>
        <taxon>Hexapoda</taxon>
        <taxon>Insecta</taxon>
        <taxon>Pterygota</taxon>
        <taxon>Neoptera</taxon>
        <taxon>Paraneoptera</taxon>
        <taxon>Hemiptera</taxon>
        <taxon>Heteroptera</taxon>
        <taxon>Panheteroptera</taxon>
        <taxon>Cimicomorpha</taxon>
        <taxon>Reduviidae</taxon>
        <taxon>Harpactorinae</taxon>
        <taxon>Harpactorini</taxon>
        <taxon>Rhynocoris</taxon>
    </lineage>
</organism>
<dbReference type="Proteomes" id="UP001461498">
    <property type="component" value="Unassembled WGS sequence"/>
</dbReference>
<sequence>MLLTRDENVSNTIEVDIINAETESPDMYVNAVSDSNHFTPRVYKPSSIVTVTLFIIVGLLAFIFTVLFRGKKRNKVMQCVVDVKSCYINYGSTNIQLPQFMTQLSDIYEKPSLNNIFKQYKTTDKQNHKMILSNERQHLYGSSKKPITMVSDLWKAKSQQSNNFFIINIIPEEDENQDGNV</sequence>
<dbReference type="AlphaFoldDB" id="A0AAW1DMN4"/>
<reference evidence="2 3" key="1">
    <citation type="submission" date="2022-12" db="EMBL/GenBank/DDBJ databases">
        <title>Chromosome-level genome assembly of true bugs.</title>
        <authorList>
            <person name="Ma L."/>
            <person name="Li H."/>
        </authorList>
    </citation>
    <scope>NUCLEOTIDE SEQUENCE [LARGE SCALE GENOMIC DNA]</scope>
    <source>
        <strain evidence="2">Lab_2022b</strain>
    </source>
</reference>